<comment type="caution">
    <text evidence="1">The sequence shown here is derived from an EMBL/GenBank/DDBJ whole genome shotgun (WGS) entry which is preliminary data.</text>
</comment>
<gene>
    <name evidence="1" type="ORF">CVIRNUC_003147</name>
</gene>
<dbReference type="Proteomes" id="UP001314263">
    <property type="component" value="Unassembled WGS sequence"/>
</dbReference>
<reference evidence="1 2" key="1">
    <citation type="submission" date="2023-10" db="EMBL/GenBank/DDBJ databases">
        <authorList>
            <person name="Maclean D."/>
            <person name="Macfadyen A."/>
        </authorList>
    </citation>
    <scope>NUCLEOTIDE SEQUENCE [LARGE SCALE GENOMIC DNA]</scope>
</reference>
<proteinExistence type="predicted"/>
<accession>A0AAV1HYW2</accession>
<name>A0AAV1HYW2_9CHLO</name>
<evidence type="ECO:0000313" key="1">
    <source>
        <dbReference type="EMBL" id="CAK0764330.1"/>
    </source>
</evidence>
<keyword evidence="2" id="KW-1185">Reference proteome</keyword>
<protein>
    <submittedName>
        <fullName evidence="1">Uncharacterized protein</fullName>
    </submittedName>
</protein>
<dbReference type="AlphaFoldDB" id="A0AAV1HYW2"/>
<sequence length="130" mass="14567">MSYWGVTDSLHMPRSKRPCSLLSIMSTCVARVVRLTWSSHIEHSKLPQLRRCLSAPSPCSLPSVSNAYFAAVTYIKHHSFLVDSRPCQPCVLSRQAEDEQLMRSTVSPRQGTTKRCRQHTAKSAGSCFLT</sequence>
<organism evidence="1 2">
    <name type="scientific">Coccomyxa viridis</name>
    <dbReference type="NCBI Taxonomy" id="1274662"/>
    <lineage>
        <taxon>Eukaryota</taxon>
        <taxon>Viridiplantae</taxon>
        <taxon>Chlorophyta</taxon>
        <taxon>core chlorophytes</taxon>
        <taxon>Trebouxiophyceae</taxon>
        <taxon>Trebouxiophyceae incertae sedis</taxon>
        <taxon>Coccomyxaceae</taxon>
        <taxon>Coccomyxa</taxon>
    </lineage>
</organism>
<evidence type="ECO:0000313" key="2">
    <source>
        <dbReference type="Proteomes" id="UP001314263"/>
    </source>
</evidence>
<dbReference type="EMBL" id="CAUYUE010000004">
    <property type="protein sequence ID" value="CAK0764330.1"/>
    <property type="molecule type" value="Genomic_DNA"/>
</dbReference>